<dbReference type="EMBL" id="BJUZ01000001">
    <property type="protein sequence ID" value="GEK92379.1"/>
    <property type="molecule type" value="Genomic_DNA"/>
</dbReference>
<evidence type="ECO:0000256" key="6">
    <source>
        <dbReference type="ARBA" id="ARBA00023004"/>
    </source>
</evidence>
<sequence length="303" mass="34100">MSDRLSHPALSAEKVTARIGAIIHGVDASVDLPPDQQTYLREALARHKVLFLRDQHLDDEQHEKFSRIFGEPILHPTIAAPTGTKYTFELKSKNGRSTDSWHTDVTFVPAYPKASILRALVIPPYGGSTTWANTATAYDDLPEPLKLLADTLWAIHGNDYDTNYYKFDANKHEIAEFRAAFVSKIYETEHPVVRIHPETGEKTLILGHFVKGLSGLPTLDANKIIEIFQSYITQIENTVRWSWAPGDIAIWDNRATQHYAVADFDTHRRELRRITVKGDTPISVDGRKSRLLVGPDSGEALDH</sequence>
<evidence type="ECO:0000256" key="1">
    <source>
        <dbReference type="ARBA" id="ARBA00001954"/>
    </source>
</evidence>
<evidence type="ECO:0000256" key="2">
    <source>
        <dbReference type="ARBA" id="ARBA00005896"/>
    </source>
</evidence>
<dbReference type="SUPFAM" id="SSF51197">
    <property type="entry name" value="Clavaminate synthase-like"/>
    <property type="match status" value="1"/>
</dbReference>
<protein>
    <recommendedName>
        <fullName evidence="7">TauD/TfdA-like domain-containing protein</fullName>
    </recommendedName>
</protein>
<dbReference type="InterPro" id="IPR003819">
    <property type="entry name" value="TauD/TfdA-like"/>
</dbReference>
<dbReference type="RefSeq" id="WP_146793062.1">
    <property type="nucleotide sequence ID" value="NZ_BARC01000005.1"/>
</dbReference>
<proteinExistence type="inferred from homology"/>
<keyword evidence="6" id="KW-0408">Iron</keyword>
<evidence type="ECO:0000313" key="8">
    <source>
        <dbReference type="EMBL" id="GEK92379.1"/>
    </source>
</evidence>
<evidence type="ECO:0000256" key="5">
    <source>
        <dbReference type="ARBA" id="ARBA00023002"/>
    </source>
</evidence>
<dbReference type="Proteomes" id="UP000321230">
    <property type="component" value="Unassembled WGS sequence"/>
</dbReference>
<comment type="caution">
    <text evidence="8">The sequence shown here is derived from an EMBL/GenBank/DDBJ whole genome shotgun (WGS) entry which is preliminary data.</text>
</comment>
<comment type="cofactor">
    <cofactor evidence="1">
        <name>Fe(2+)</name>
        <dbReference type="ChEBI" id="CHEBI:29033"/>
    </cofactor>
</comment>
<keyword evidence="5" id="KW-0560">Oxidoreductase</keyword>
<evidence type="ECO:0000256" key="3">
    <source>
        <dbReference type="ARBA" id="ARBA00022723"/>
    </source>
</evidence>
<organism evidence="8 9">
    <name type="scientific">Gluconobacter wancherniae NBRC 103581</name>
    <dbReference type="NCBI Taxonomy" id="656744"/>
    <lineage>
        <taxon>Bacteria</taxon>
        <taxon>Pseudomonadati</taxon>
        <taxon>Pseudomonadota</taxon>
        <taxon>Alphaproteobacteria</taxon>
        <taxon>Acetobacterales</taxon>
        <taxon>Acetobacteraceae</taxon>
        <taxon>Gluconobacter</taxon>
    </lineage>
</organism>
<dbReference type="FunFam" id="3.60.130.10:FF:000002">
    <property type="entry name" value="Alpha-ketoglutarate-dependent taurine dioxygenase"/>
    <property type="match status" value="1"/>
</dbReference>
<dbReference type="OrthoDB" id="7346227at2"/>
<feature type="domain" description="TauD/TfdA-like" evidence="7">
    <location>
        <begin position="14"/>
        <end position="275"/>
    </location>
</feature>
<keyword evidence="9" id="KW-1185">Reference proteome</keyword>
<reference evidence="8 9" key="1">
    <citation type="submission" date="2019-07" db="EMBL/GenBank/DDBJ databases">
        <title>Whole genome shotgun sequence of Gluconobacter wancherniae NBRC 103581.</title>
        <authorList>
            <person name="Hosoyama A."/>
            <person name="Uohara A."/>
            <person name="Ohji S."/>
            <person name="Ichikawa N."/>
        </authorList>
    </citation>
    <scope>NUCLEOTIDE SEQUENCE [LARGE SCALE GENOMIC DNA]</scope>
    <source>
        <strain evidence="8 9">NBRC 103581</strain>
    </source>
</reference>
<dbReference type="InterPro" id="IPR051323">
    <property type="entry name" value="AtsK-like"/>
</dbReference>
<evidence type="ECO:0000259" key="7">
    <source>
        <dbReference type="Pfam" id="PF02668"/>
    </source>
</evidence>
<dbReference type="GO" id="GO:0046872">
    <property type="term" value="F:metal ion binding"/>
    <property type="evidence" value="ECO:0007669"/>
    <property type="project" value="UniProtKB-KW"/>
</dbReference>
<name>A0A511AVZ0_9PROT</name>
<keyword evidence="3" id="KW-0479">Metal-binding</keyword>
<accession>A0A511AVZ0</accession>
<dbReference type="AlphaFoldDB" id="A0A511AVZ0"/>
<evidence type="ECO:0000313" key="9">
    <source>
        <dbReference type="Proteomes" id="UP000321230"/>
    </source>
</evidence>
<dbReference type="Gene3D" id="3.60.130.10">
    <property type="entry name" value="Clavaminate synthase-like"/>
    <property type="match status" value="1"/>
</dbReference>
<dbReference type="Pfam" id="PF02668">
    <property type="entry name" value="TauD"/>
    <property type="match status" value="1"/>
</dbReference>
<dbReference type="GO" id="GO:0016706">
    <property type="term" value="F:2-oxoglutarate-dependent dioxygenase activity"/>
    <property type="evidence" value="ECO:0007669"/>
    <property type="project" value="TreeGrafter"/>
</dbReference>
<dbReference type="PANTHER" id="PTHR30468">
    <property type="entry name" value="ALPHA-KETOGLUTARATE-DEPENDENT SULFONATE DIOXYGENASE"/>
    <property type="match status" value="1"/>
</dbReference>
<dbReference type="InterPro" id="IPR042098">
    <property type="entry name" value="TauD-like_sf"/>
</dbReference>
<gene>
    <name evidence="8" type="ORF">GWA01_01490</name>
</gene>
<comment type="similarity">
    <text evidence="2">Belongs to the TfdA dioxygenase family.</text>
</comment>
<keyword evidence="4" id="KW-0223">Dioxygenase</keyword>
<dbReference type="PANTHER" id="PTHR30468:SF5">
    <property type="entry name" value="ALPHA-KETOGLUTARATE-DEPENDENT SULFATE ESTER DIOXYGENASE"/>
    <property type="match status" value="1"/>
</dbReference>
<dbReference type="GO" id="GO:0005737">
    <property type="term" value="C:cytoplasm"/>
    <property type="evidence" value="ECO:0007669"/>
    <property type="project" value="TreeGrafter"/>
</dbReference>
<evidence type="ECO:0000256" key="4">
    <source>
        <dbReference type="ARBA" id="ARBA00022964"/>
    </source>
</evidence>